<feature type="domain" description="Response regulatory" evidence="3">
    <location>
        <begin position="21"/>
        <end position="112"/>
    </location>
</feature>
<dbReference type="Pfam" id="PF00072">
    <property type="entry name" value="Response_reg"/>
    <property type="match status" value="1"/>
</dbReference>
<dbReference type="GO" id="GO:0000160">
    <property type="term" value="P:phosphorelay signal transduction system"/>
    <property type="evidence" value="ECO:0007669"/>
    <property type="project" value="InterPro"/>
</dbReference>
<dbReference type="PANTHER" id="PTHR44591">
    <property type="entry name" value="STRESS RESPONSE REGULATOR PROTEIN 1"/>
    <property type="match status" value="1"/>
</dbReference>
<evidence type="ECO:0000256" key="1">
    <source>
        <dbReference type="ARBA" id="ARBA00022553"/>
    </source>
</evidence>
<comment type="caution">
    <text evidence="4">The sequence shown here is derived from an EMBL/GenBank/DDBJ whole genome shotgun (WGS) entry which is preliminary data.</text>
</comment>
<dbReference type="RefSeq" id="WP_076024330.1">
    <property type="nucleotide sequence ID" value="NZ_JAQFIK010000009.1"/>
</dbReference>
<name>A0AA43S5U9_9BURK</name>
<dbReference type="InterPro" id="IPR050595">
    <property type="entry name" value="Bact_response_regulator"/>
</dbReference>
<keyword evidence="1 2" id="KW-0597">Phosphoprotein</keyword>
<evidence type="ECO:0000256" key="2">
    <source>
        <dbReference type="PROSITE-ProRule" id="PRU00169"/>
    </source>
</evidence>
<dbReference type="PROSITE" id="PS50110">
    <property type="entry name" value="RESPONSE_REGULATORY"/>
    <property type="match status" value="1"/>
</dbReference>
<sequence length="112" mass="11961">MNRQRTMLNQPNPSPPGKGGVVYVIDDDEAIRDSLALLLNAYGFRVSPHESAERFLQSLAASDQQSLGCALVDIHLGGMSGIELQETLLNMGLNIPIAFITGHGEITTAVNG</sequence>
<organism evidence="4 5">
    <name type="scientific">Polynucleobacter sphagniphilus</name>
    <dbReference type="NCBI Taxonomy" id="1743169"/>
    <lineage>
        <taxon>Bacteria</taxon>
        <taxon>Pseudomonadati</taxon>
        <taxon>Pseudomonadota</taxon>
        <taxon>Betaproteobacteria</taxon>
        <taxon>Burkholderiales</taxon>
        <taxon>Burkholderiaceae</taxon>
        <taxon>Polynucleobacter</taxon>
    </lineage>
</organism>
<dbReference type="Proteomes" id="UP001161160">
    <property type="component" value="Unassembled WGS sequence"/>
</dbReference>
<gene>
    <name evidence="4" type="ORF">M2127_002268</name>
</gene>
<dbReference type="EMBL" id="JARXYA010000023">
    <property type="protein sequence ID" value="MDH6504939.1"/>
    <property type="molecule type" value="Genomic_DNA"/>
</dbReference>
<dbReference type="PANTHER" id="PTHR44591:SF3">
    <property type="entry name" value="RESPONSE REGULATORY DOMAIN-CONTAINING PROTEIN"/>
    <property type="match status" value="1"/>
</dbReference>
<dbReference type="InterPro" id="IPR011006">
    <property type="entry name" value="CheY-like_superfamily"/>
</dbReference>
<feature type="modified residue" description="4-aspartylphosphate" evidence="2">
    <location>
        <position position="73"/>
    </location>
</feature>
<dbReference type="InterPro" id="IPR001789">
    <property type="entry name" value="Sig_transdc_resp-reg_receiver"/>
</dbReference>
<evidence type="ECO:0000259" key="3">
    <source>
        <dbReference type="PROSITE" id="PS50110"/>
    </source>
</evidence>
<protein>
    <submittedName>
        <fullName evidence="4">FixJ family two-component response regulator</fullName>
    </submittedName>
</protein>
<dbReference type="AlphaFoldDB" id="A0AA43S5U9"/>
<accession>A0AA43S5U9</accession>
<reference evidence="4" key="1">
    <citation type="submission" date="2023-04" db="EMBL/GenBank/DDBJ databases">
        <title>Genome Encyclopedia of Bacteria and Archaea VI: Functional Genomics of Type Strains.</title>
        <authorList>
            <person name="Whitman W."/>
        </authorList>
    </citation>
    <scope>NUCLEOTIDE SEQUENCE</scope>
    <source>
        <strain evidence="4">Enz.4-51</strain>
    </source>
</reference>
<proteinExistence type="predicted"/>
<dbReference type="Gene3D" id="3.40.50.2300">
    <property type="match status" value="1"/>
</dbReference>
<keyword evidence="5" id="KW-1185">Reference proteome</keyword>
<dbReference type="SUPFAM" id="SSF52172">
    <property type="entry name" value="CheY-like"/>
    <property type="match status" value="1"/>
</dbReference>
<evidence type="ECO:0000313" key="5">
    <source>
        <dbReference type="Proteomes" id="UP001161160"/>
    </source>
</evidence>
<evidence type="ECO:0000313" key="4">
    <source>
        <dbReference type="EMBL" id="MDH6504939.1"/>
    </source>
</evidence>